<protein>
    <submittedName>
        <fullName evidence="1">Uncharacterized protein</fullName>
    </submittedName>
</protein>
<proteinExistence type="predicted"/>
<accession>A0ACC8XAL4</accession>
<organism evidence="1 2">
    <name type="scientific">Candidatus Epulonipiscium fishelsonii</name>
    <dbReference type="NCBI Taxonomy" id="77094"/>
    <lineage>
        <taxon>Bacteria</taxon>
        <taxon>Bacillati</taxon>
        <taxon>Bacillota</taxon>
        <taxon>Clostridia</taxon>
        <taxon>Lachnospirales</taxon>
        <taxon>Lachnospiraceae</taxon>
        <taxon>Candidatus Epulonipiscium</taxon>
    </lineage>
</organism>
<gene>
    <name evidence="1" type="ORF">AN396_08640</name>
</gene>
<evidence type="ECO:0000313" key="2">
    <source>
        <dbReference type="Proteomes" id="UP000188605"/>
    </source>
</evidence>
<sequence length="180" mass="21322">MTKKTFQNLPKDKKNKILLAAKVEFINNGFMGAKVSRICKQAEISRSAFYRYFDSLEDIFDIVIKHFLINRMLEFQNNIVNNPDRVFEICREMLVNALESKEDRLLVESLTTFNIIKDLPNYKTDMFNTLPRKTSLMMLNFMCLVKDFVNLHQKQGVPKEFILKHYDDLIHLMRKGYDNI</sequence>
<keyword evidence="2" id="KW-1185">Reference proteome</keyword>
<name>A0ACC8XAL4_9FIRM</name>
<reference evidence="1" key="1">
    <citation type="submission" date="2016-08" db="EMBL/GenBank/DDBJ databases">
        <authorList>
            <person name="Ngugi D.K."/>
            <person name="Miyake S."/>
            <person name="Stingl U."/>
        </authorList>
    </citation>
    <scope>NUCLEOTIDE SEQUENCE</scope>
    <source>
        <strain evidence="1">SCG-B11WGA-EpuloA1</strain>
    </source>
</reference>
<comment type="caution">
    <text evidence="1">The sequence shown here is derived from an EMBL/GenBank/DDBJ whole genome shotgun (WGS) entry which is preliminary data.</text>
</comment>
<evidence type="ECO:0000313" key="1">
    <source>
        <dbReference type="EMBL" id="ONI39461.1"/>
    </source>
</evidence>
<dbReference type="EMBL" id="LJDB01000064">
    <property type="protein sequence ID" value="ONI39461.1"/>
    <property type="molecule type" value="Genomic_DNA"/>
</dbReference>
<dbReference type="Proteomes" id="UP000188605">
    <property type="component" value="Unassembled WGS sequence"/>
</dbReference>